<dbReference type="PANTHER" id="PTHR31470">
    <property type="entry name" value="CYSTEINE PROTEINASES SUPERFAMILY PROTEIN-RELATED-RELATED"/>
    <property type="match status" value="1"/>
</dbReference>
<reference evidence="6" key="2">
    <citation type="journal article" date="2017" name="J. Anim. Genet.">
        <title>Multiple reference genome sequences of hot pepper reveal the massive evolution of plant disease resistance genes by retroduplication.</title>
        <authorList>
            <person name="Kim S."/>
            <person name="Park J."/>
            <person name="Yeom S.-I."/>
            <person name="Kim Y.-M."/>
            <person name="Seo E."/>
            <person name="Kim K.-T."/>
            <person name="Kim M.-S."/>
            <person name="Lee J.M."/>
            <person name="Cheong K."/>
            <person name="Shin H.-S."/>
            <person name="Kim S.-B."/>
            <person name="Han K."/>
            <person name="Lee J."/>
            <person name="Park M."/>
            <person name="Lee H.-A."/>
            <person name="Lee H.-Y."/>
            <person name="Lee Y."/>
            <person name="Oh S."/>
            <person name="Lee J.H."/>
            <person name="Choi E."/>
            <person name="Choi E."/>
            <person name="Lee S.E."/>
            <person name="Jeon J."/>
            <person name="Kim H."/>
            <person name="Choi G."/>
            <person name="Song H."/>
            <person name="Lee J."/>
            <person name="Lee S.-C."/>
            <person name="Kwon J.-K."/>
            <person name="Lee H.-Y."/>
            <person name="Koo N."/>
            <person name="Hong Y."/>
            <person name="Kim R.W."/>
            <person name="Kang W.-H."/>
            <person name="Huh J.H."/>
            <person name="Kang B.-C."/>
            <person name="Yang T.-J."/>
            <person name="Lee Y.-H."/>
            <person name="Bennetzen J.L."/>
            <person name="Choi D."/>
        </authorList>
    </citation>
    <scope>NUCLEOTIDE SEQUENCE [LARGE SCALE GENOMIC DNA]</scope>
    <source>
        <strain evidence="6">cv. PBC81</strain>
    </source>
</reference>
<comment type="similarity">
    <text evidence="1">Belongs to the peptidase C48 family.</text>
</comment>
<name>A0A2G2XM08_CAPBA</name>
<proteinExistence type="inferred from homology"/>
<dbReference type="Pfam" id="PF02902">
    <property type="entry name" value="Peptidase_C48"/>
    <property type="match status" value="1"/>
</dbReference>
<evidence type="ECO:0000313" key="5">
    <source>
        <dbReference type="EMBL" id="PHT58517.1"/>
    </source>
</evidence>
<evidence type="ECO:0000313" key="6">
    <source>
        <dbReference type="Proteomes" id="UP000224567"/>
    </source>
</evidence>
<keyword evidence="3" id="KW-0378">Hydrolase</keyword>
<dbReference type="SUPFAM" id="SSF54001">
    <property type="entry name" value="Cysteine proteinases"/>
    <property type="match status" value="1"/>
</dbReference>
<dbReference type="PROSITE" id="PS50600">
    <property type="entry name" value="ULP_PROTEASE"/>
    <property type="match status" value="1"/>
</dbReference>
<dbReference type="GO" id="GO:0008234">
    <property type="term" value="F:cysteine-type peptidase activity"/>
    <property type="evidence" value="ECO:0007669"/>
    <property type="project" value="InterPro"/>
</dbReference>
<evidence type="ECO:0000256" key="2">
    <source>
        <dbReference type="ARBA" id="ARBA00022670"/>
    </source>
</evidence>
<dbReference type="InterPro" id="IPR003653">
    <property type="entry name" value="Peptidase_C48_C"/>
</dbReference>
<protein>
    <recommendedName>
        <fullName evidence="4">Ubiquitin-like protease family profile domain-containing protein</fullName>
    </recommendedName>
</protein>
<evidence type="ECO:0000259" key="4">
    <source>
        <dbReference type="PROSITE" id="PS50600"/>
    </source>
</evidence>
<feature type="domain" description="Ubiquitin-like protease family profile" evidence="4">
    <location>
        <begin position="48"/>
        <end position="253"/>
    </location>
</feature>
<dbReference type="EMBL" id="MLFT02000001">
    <property type="protein sequence ID" value="PHT58517.1"/>
    <property type="molecule type" value="Genomic_DNA"/>
</dbReference>
<dbReference type="GO" id="GO:0006508">
    <property type="term" value="P:proteolysis"/>
    <property type="evidence" value="ECO:0007669"/>
    <property type="project" value="UniProtKB-KW"/>
</dbReference>
<dbReference type="Proteomes" id="UP000224567">
    <property type="component" value="Unassembled WGS sequence"/>
</dbReference>
<dbReference type="InterPro" id="IPR038765">
    <property type="entry name" value="Papain-like_cys_pep_sf"/>
</dbReference>
<comment type="caution">
    <text evidence="5">The sequence shown here is derived from an EMBL/GenBank/DDBJ whole genome shotgun (WGS) entry which is preliminary data.</text>
</comment>
<dbReference type="AlphaFoldDB" id="A0A2G2XM08"/>
<evidence type="ECO:0000256" key="3">
    <source>
        <dbReference type="ARBA" id="ARBA00022801"/>
    </source>
</evidence>
<reference evidence="5 6" key="1">
    <citation type="journal article" date="2017" name="Genome Biol.">
        <title>New reference genome sequences of hot pepper reveal the massive evolution of plant disease-resistance genes by retroduplication.</title>
        <authorList>
            <person name="Kim S."/>
            <person name="Park J."/>
            <person name="Yeom S.I."/>
            <person name="Kim Y.M."/>
            <person name="Seo E."/>
            <person name="Kim K.T."/>
            <person name="Kim M.S."/>
            <person name="Lee J.M."/>
            <person name="Cheong K."/>
            <person name="Shin H.S."/>
            <person name="Kim S.B."/>
            <person name="Han K."/>
            <person name="Lee J."/>
            <person name="Park M."/>
            <person name="Lee H.A."/>
            <person name="Lee H.Y."/>
            <person name="Lee Y."/>
            <person name="Oh S."/>
            <person name="Lee J.H."/>
            <person name="Choi E."/>
            <person name="Choi E."/>
            <person name="Lee S.E."/>
            <person name="Jeon J."/>
            <person name="Kim H."/>
            <person name="Choi G."/>
            <person name="Song H."/>
            <person name="Lee J."/>
            <person name="Lee S.C."/>
            <person name="Kwon J.K."/>
            <person name="Lee H.Y."/>
            <person name="Koo N."/>
            <person name="Hong Y."/>
            <person name="Kim R.W."/>
            <person name="Kang W.H."/>
            <person name="Huh J.H."/>
            <person name="Kang B.C."/>
            <person name="Yang T.J."/>
            <person name="Lee Y.H."/>
            <person name="Bennetzen J.L."/>
            <person name="Choi D."/>
        </authorList>
    </citation>
    <scope>NUCLEOTIDE SEQUENCE [LARGE SCALE GENOMIC DNA]</scope>
    <source>
        <strain evidence="6">cv. PBC81</strain>
    </source>
</reference>
<accession>A0A2G2XM08</accession>
<dbReference type="PANTHER" id="PTHR31470:SF46">
    <property type="entry name" value="ULP1 PROTEASE FAMILY, C-TERMINAL CATALYTIC DOMAIN CONTAINING PROTEIN"/>
    <property type="match status" value="1"/>
</dbReference>
<evidence type="ECO:0000256" key="1">
    <source>
        <dbReference type="ARBA" id="ARBA00005234"/>
    </source>
</evidence>
<keyword evidence="6" id="KW-1185">Reference proteome</keyword>
<keyword evidence="2" id="KW-0645">Protease</keyword>
<dbReference type="OrthoDB" id="1291327at2759"/>
<organism evidence="5 6">
    <name type="scientific">Capsicum baccatum</name>
    <name type="common">Peruvian pepper</name>
    <dbReference type="NCBI Taxonomy" id="33114"/>
    <lineage>
        <taxon>Eukaryota</taxon>
        <taxon>Viridiplantae</taxon>
        <taxon>Streptophyta</taxon>
        <taxon>Embryophyta</taxon>
        <taxon>Tracheophyta</taxon>
        <taxon>Spermatophyta</taxon>
        <taxon>Magnoliopsida</taxon>
        <taxon>eudicotyledons</taxon>
        <taxon>Gunneridae</taxon>
        <taxon>Pentapetalae</taxon>
        <taxon>asterids</taxon>
        <taxon>lamiids</taxon>
        <taxon>Solanales</taxon>
        <taxon>Solanaceae</taxon>
        <taxon>Solanoideae</taxon>
        <taxon>Capsiceae</taxon>
        <taxon>Capsicum</taxon>
    </lineage>
</organism>
<dbReference type="Gene3D" id="3.40.395.10">
    <property type="entry name" value="Adenoviral Proteinase, Chain A"/>
    <property type="match status" value="1"/>
</dbReference>
<gene>
    <name evidence="5" type="ORF">CQW23_00880</name>
</gene>
<sequence length="315" mass="36041">MASKRGVIPSKRISYLYTPLEINAAKRRRKDTSKASSNIKKIKIAMPLSLSCTDVQCARATGEWHEPIKVDVMVEATAEDHNIIVYNPSTASKEEEKVEPASSGERKIYPFEGFNISDEAPKKLMRYCQQQSEVFRNEECLINIIKDFSISASLPWNLVDDVYIPINCGDEFHWVLAVVILKESRIQVYDSMSQRRCFGPLSEIQKLTKIFSTYLDMSSFLMYNMLKELLNKSLVSCKYKNCGLLLVAYTEYLNDGLQVPNDGLDVGLLHKRYVALLWKYGEVKAQKSYASDTKDPRRPKPNFVISEEEQLVHID</sequence>